<comment type="caution">
    <text evidence="1">The sequence shown here is derived from an EMBL/GenBank/DDBJ whole genome shotgun (WGS) entry which is preliminary data.</text>
</comment>
<sequence length="116" mass="13376">MTWYLAKLIFRIISGEGEHRPQFDEQLRLLSAENWQQALEKAEALGAQGQDTFLNSKQQKVQWQFINVVELSVLGNLKDGLELHYRIAEPHDPDQYIESVHQRAAQIAGRSFAHFS</sequence>
<protein>
    <submittedName>
        <fullName evidence="1">DUF4288 domain-containing protein</fullName>
    </submittedName>
</protein>
<evidence type="ECO:0000313" key="1">
    <source>
        <dbReference type="EMBL" id="MDO1445814.1"/>
    </source>
</evidence>
<dbReference type="RefSeq" id="WP_302036613.1">
    <property type="nucleotide sequence ID" value="NZ_JAUKPO010000002.1"/>
</dbReference>
<organism evidence="1 2">
    <name type="scientific">Rhodocytophaga aerolata</name>
    <dbReference type="NCBI Taxonomy" id="455078"/>
    <lineage>
        <taxon>Bacteria</taxon>
        <taxon>Pseudomonadati</taxon>
        <taxon>Bacteroidota</taxon>
        <taxon>Cytophagia</taxon>
        <taxon>Cytophagales</taxon>
        <taxon>Rhodocytophagaceae</taxon>
        <taxon>Rhodocytophaga</taxon>
    </lineage>
</organism>
<name>A0ABT8R149_9BACT</name>
<dbReference type="Pfam" id="PF14119">
    <property type="entry name" value="DUF4288"/>
    <property type="match status" value="1"/>
</dbReference>
<proteinExistence type="predicted"/>
<dbReference type="Proteomes" id="UP001168528">
    <property type="component" value="Unassembled WGS sequence"/>
</dbReference>
<reference evidence="1" key="1">
    <citation type="submission" date="2023-07" db="EMBL/GenBank/DDBJ databases">
        <title>The genome sequence of Rhodocytophaga aerolata KACC 12507.</title>
        <authorList>
            <person name="Zhang X."/>
        </authorList>
    </citation>
    <scope>NUCLEOTIDE SEQUENCE</scope>
    <source>
        <strain evidence="1">KACC 12507</strain>
    </source>
</reference>
<dbReference type="EMBL" id="JAUKPO010000002">
    <property type="protein sequence ID" value="MDO1445814.1"/>
    <property type="molecule type" value="Genomic_DNA"/>
</dbReference>
<keyword evidence="2" id="KW-1185">Reference proteome</keyword>
<gene>
    <name evidence="1" type="ORF">Q0590_06105</name>
</gene>
<evidence type="ECO:0000313" key="2">
    <source>
        <dbReference type="Proteomes" id="UP001168528"/>
    </source>
</evidence>
<dbReference type="InterPro" id="IPR025630">
    <property type="entry name" value="DUF4288"/>
</dbReference>
<accession>A0ABT8R149</accession>